<dbReference type="PROSITE" id="PS00109">
    <property type="entry name" value="PROTEIN_KINASE_TYR"/>
    <property type="match status" value="1"/>
</dbReference>
<dbReference type="InterPro" id="IPR000719">
    <property type="entry name" value="Prot_kinase_dom"/>
</dbReference>
<dbReference type="InterPro" id="IPR008266">
    <property type="entry name" value="Tyr_kinase_AS"/>
</dbReference>
<name>A0A835TIP1_9CHLO</name>
<dbReference type="SUPFAM" id="SSF56112">
    <property type="entry name" value="Protein kinase-like (PK-like)"/>
    <property type="match status" value="1"/>
</dbReference>
<dbReference type="Pfam" id="PF07714">
    <property type="entry name" value="PK_Tyr_Ser-Thr"/>
    <property type="match status" value="1"/>
</dbReference>
<evidence type="ECO:0000256" key="1">
    <source>
        <dbReference type="SAM" id="MobiDB-lite"/>
    </source>
</evidence>
<protein>
    <recommendedName>
        <fullName evidence="2">Protein kinase domain-containing protein</fullName>
    </recommendedName>
</protein>
<feature type="compositionally biased region" description="Polar residues" evidence="1">
    <location>
        <begin position="909"/>
        <end position="920"/>
    </location>
</feature>
<evidence type="ECO:0000313" key="4">
    <source>
        <dbReference type="Proteomes" id="UP000613740"/>
    </source>
</evidence>
<dbReference type="EMBL" id="JAEHOD010000041">
    <property type="protein sequence ID" value="KAG2439101.1"/>
    <property type="molecule type" value="Genomic_DNA"/>
</dbReference>
<feature type="region of interest" description="Disordered" evidence="1">
    <location>
        <begin position="1028"/>
        <end position="1061"/>
    </location>
</feature>
<feature type="region of interest" description="Disordered" evidence="1">
    <location>
        <begin position="986"/>
        <end position="1013"/>
    </location>
</feature>
<dbReference type="Gene3D" id="3.30.200.20">
    <property type="entry name" value="Phosphorylase Kinase, domain 1"/>
    <property type="match status" value="1"/>
</dbReference>
<dbReference type="InterPro" id="IPR051681">
    <property type="entry name" value="Ser/Thr_Kinases-Pseudokinases"/>
</dbReference>
<feature type="region of interest" description="Disordered" evidence="1">
    <location>
        <begin position="1190"/>
        <end position="1209"/>
    </location>
</feature>
<dbReference type="PROSITE" id="PS50011">
    <property type="entry name" value="PROTEIN_KINASE_DOM"/>
    <property type="match status" value="1"/>
</dbReference>
<dbReference type="GO" id="GO:0004674">
    <property type="term" value="F:protein serine/threonine kinase activity"/>
    <property type="evidence" value="ECO:0007669"/>
    <property type="project" value="TreeGrafter"/>
</dbReference>
<organism evidence="3 4">
    <name type="scientific">Chlamydomonas schloesseri</name>
    <dbReference type="NCBI Taxonomy" id="2026947"/>
    <lineage>
        <taxon>Eukaryota</taxon>
        <taxon>Viridiplantae</taxon>
        <taxon>Chlorophyta</taxon>
        <taxon>core chlorophytes</taxon>
        <taxon>Chlorophyceae</taxon>
        <taxon>CS clade</taxon>
        <taxon>Chlamydomonadales</taxon>
        <taxon>Chlamydomonadaceae</taxon>
        <taxon>Chlamydomonas</taxon>
    </lineage>
</organism>
<dbReference type="PANTHER" id="PTHR44329">
    <property type="entry name" value="SERINE/THREONINE-PROTEIN KINASE TNNI3K-RELATED"/>
    <property type="match status" value="1"/>
</dbReference>
<sequence>MFVIYCEASGLGLTAVDLRSLSGLFSVPANGTLELRGLNITGAALPSAPYPLPASGFLALSAFRLGAGARLRLVDSVLTVPSCALLSLHQTYACGLSPSPNVTMAPSSLVVHRLTTPSLDAWNVTVQCSGAAAPFPCLAASVDSGTELVQAVFDAERPVATRFALFGSTDISVYLFLSQHIELAEAAALHDVLCRASRASSSGATPADANANVTGSASAASGPAAAAGAAPPPLAAPAPTGPTVWAGCVAPLNFRLVLSGGPGAATVLDLAGTTSWLRPGERGGGLELRRLTLRRPPAGPAEAVPLGLMRLLTWTADFSRRNIGRRSQAYLSVSDCAVELPAAEVAMWRAQWGLPLSPRLQAALCLKNDEMVLADVVADQAPGFEDGVVLVSAVGRADASLFANVTLLVAAAVAEAAMQVVAGSEMASALGVLSSTAAAGVVASTTGSTTSTSRSSTASASYPDLCIIVPHGAQLPMSSRAYRRESQRLLTGADLLALTAGVDNSTSEAERVPLEQTPFGELVASYSRGVSMQLSVGPRGAAGKLRVYSPVMLMGDFYDVVELDLDGRVAVLSITADPVPALVTLRRLVLTGLPRAASCCVDGAGVANASVLVSPGTAANAAATGNTQGLAPALANFTSCLWTFEFDRSPQALAADTAGGAGGRPAGLPRLFLDSVVLVVPEEELQLLGRVWAASADLLSGRLSFSVDTDPGLAAALMLMLQGSALAGSSGGRNAIPALRFARLQWCGYVGSDVTLTSPGYSDTAAAALQRAAAAWGPSPAAGLPPVRMAGPEPQAPPQTAMAATPAVLQLPPAPQDALAAEADHSGSGSVGTLNTSVPASAGDGLDASSGQGGTKGSITVAVPVVAALVGAALLVAASAAMLWAWRRSRRRQQQPPGPKEQGQPLDRISTSRGSRFTPRSTASGFTGTETAAAAAAFVDAGSSADDLAVKSSRTASVAISADGRVRGGNARQSWSRLQSRTWALIAGRSSRSRRSPQESQRRSPASTGSGLVSEVIQRISRAVAMRAASRSSSSGMGSGAIGASNGGADGSGGGDTRGVEAANGDAALSASGGAWAAPQQQQQRASLPVPNAHLESAVRKAVVDMLADLEQKRVAPEGEGEGAAVDGSAGGACIADGAASALAPAACADGRSSGPTAWKLPAAAETAGTQAPRQPVDVAALGMLRPRSQTADGCMRPVSQSAPQRPTAIASGLEPGVWEAPPPLLSITGELGRGAQGVVYRGVWRGLDVAVKSVLFHREPGPGDRAARAIAMQRAVQEAAIAVSMAHPNIVATYTYQLQPLHTPRESGRWVHAAGETFQTPPEGPCPVSAPLERTAAEAEVWKLTLVQELCDANSLRHCLQSGRLARGPQAGADVGAGSGAEYSTDGQATALQPVPARTVLLLACDIARGLAHLHERGVVHADLSSNNVLLQSNRNGSGTASSVLPSDTDVGFMAKLCDFGLSGRLDVEADATHLSGPTRRSSAYSAPELVAHGRSGHAGDVYAFAVVLWELALGLPLPAALARPESASLRAWLSEQARLAPVGAGVGEGPGAGTEGRDLDLSSLALPSELLWWPAGTPPALVSLVAECLRPEPRSRPPAAAVLQRLQRLWKATAVP</sequence>
<feature type="compositionally biased region" description="Gly residues" evidence="1">
    <location>
        <begin position="1037"/>
        <end position="1057"/>
    </location>
</feature>
<comment type="caution">
    <text evidence="3">The sequence shown here is derived from an EMBL/GenBank/DDBJ whole genome shotgun (WGS) entry which is preliminary data.</text>
</comment>
<proteinExistence type="predicted"/>
<accession>A0A835TIP1</accession>
<reference evidence="3" key="1">
    <citation type="journal article" date="2020" name="bioRxiv">
        <title>Comparative genomics of Chlamydomonas.</title>
        <authorList>
            <person name="Craig R.J."/>
            <person name="Hasan A.R."/>
            <person name="Ness R.W."/>
            <person name="Keightley P.D."/>
        </authorList>
    </citation>
    <scope>NUCLEOTIDE SEQUENCE</scope>
    <source>
        <strain evidence="3">CCAP 11/173</strain>
    </source>
</reference>
<dbReference type="Gene3D" id="1.10.510.10">
    <property type="entry name" value="Transferase(Phosphotransferase) domain 1"/>
    <property type="match status" value="1"/>
</dbReference>
<feature type="region of interest" description="Disordered" evidence="1">
    <location>
        <begin position="890"/>
        <end position="926"/>
    </location>
</feature>
<dbReference type="InterPro" id="IPR001245">
    <property type="entry name" value="Ser-Thr/Tyr_kinase_cat_dom"/>
</dbReference>
<keyword evidence="4" id="KW-1185">Reference proteome</keyword>
<evidence type="ECO:0000259" key="2">
    <source>
        <dbReference type="PROSITE" id="PS50011"/>
    </source>
</evidence>
<dbReference type="InterPro" id="IPR011009">
    <property type="entry name" value="Kinase-like_dom_sf"/>
</dbReference>
<gene>
    <name evidence="3" type="ORF">HYH02_006623</name>
</gene>
<dbReference type="GO" id="GO:0005524">
    <property type="term" value="F:ATP binding"/>
    <property type="evidence" value="ECO:0007669"/>
    <property type="project" value="InterPro"/>
</dbReference>
<evidence type="ECO:0000313" key="3">
    <source>
        <dbReference type="EMBL" id="KAG2439101.1"/>
    </source>
</evidence>
<feature type="compositionally biased region" description="Polar residues" evidence="1">
    <location>
        <begin position="827"/>
        <end position="839"/>
    </location>
</feature>
<feature type="region of interest" description="Disordered" evidence="1">
    <location>
        <begin position="817"/>
        <end position="855"/>
    </location>
</feature>
<feature type="region of interest" description="Disordered" evidence="1">
    <location>
        <begin position="200"/>
        <end position="232"/>
    </location>
</feature>
<dbReference type="Proteomes" id="UP000613740">
    <property type="component" value="Unassembled WGS sequence"/>
</dbReference>
<feature type="compositionally biased region" description="Low complexity" evidence="1">
    <location>
        <begin position="214"/>
        <end position="229"/>
    </location>
</feature>
<dbReference type="OrthoDB" id="549616at2759"/>
<dbReference type="PANTHER" id="PTHR44329:SF214">
    <property type="entry name" value="PROTEIN KINASE DOMAIN-CONTAINING PROTEIN"/>
    <property type="match status" value="1"/>
</dbReference>
<feature type="domain" description="Protein kinase" evidence="2">
    <location>
        <begin position="1226"/>
        <end position="1611"/>
    </location>
</feature>